<dbReference type="InParanoid" id="F4HT43"/>
<sequence>MVSEPMEEEEELRGGDKREYHQLSQTYSQEEGSNNDEEDRKSSLEAMEKTDVDLELWKENSETLFNNVLVKRKTGKRPVKTTTQRRGEKFVSKGRNKGGNKSQKKAEKWCDFCTCDDYFESDCWKKQHRDVSLPTGVRCFVRNKPWHVVKNYKVRKAERANLSLEETNEESDNEGHVEERSSSNVNDETVVMLIGISEELQHL</sequence>
<dbReference type="GeneID" id="840308"/>
<evidence type="ECO:0000313" key="3">
    <source>
        <dbReference type="EMBL" id="AEE31670.1"/>
    </source>
</evidence>
<name>F4HT43_ARATH</name>
<reference evidence="4" key="2">
    <citation type="journal article" date="2017" name="Plant J.">
        <title>Araport11: a complete reannotation of the Arabidopsis thaliana reference genome.</title>
        <authorList>
            <person name="Cheng C.Y."/>
            <person name="Krishnakumar V."/>
            <person name="Chan A.P."/>
            <person name="Thibaud-Nissen F."/>
            <person name="Schobel S."/>
            <person name="Town C.D."/>
        </authorList>
    </citation>
    <scope>GENOME REANNOTATION</scope>
    <source>
        <strain evidence="4">cv. Columbia</strain>
    </source>
</reference>
<evidence type="ECO:0000256" key="1">
    <source>
        <dbReference type="SAM" id="MobiDB-lite"/>
    </source>
</evidence>
<accession>F4HT43</accession>
<dbReference type="RefSeq" id="NP_683347.1">
    <property type="nucleotide sequence ID" value="NM_148506.1"/>
</dbReference>
<dbReference type="KEGG" id="ath:AT1G34095"/>
<evidence type="ECO:0000313" key="2">
    <source>
        <dbReference type="Araport" id="AT1G34095"/>
    </source>
</evidence>
<feature type="compositionally biased region" description="Basic and acidic residues" evidence="1">
    <location>
        <begin position="12"/>
        <end position="21"/>
    </location>
</feature>
<keyword evidence="4" id="KW-1185">Reference proteome</keyword>
<dbReference type="AlphaFoldDB" id="F4HT43"/>
<feature type="region of interest" description="Disordered" evidence="1">
    <location>
        <begin position="163"/>
        <end position="184"/>
    </location>
</feature>
<protein>
    <submittedName>
        <fullName evidence="3">Uncharacterized protein</fullName>
    </submittedName>
</protein>
<organism evidence="3 4">
    <name type="scientific">Arabidopsis thaliana</name>
    <name type="common">Mouse-ear cress</name>
    <dbReference type="NCBI Taxonomy" id="3702"/>
    <lineage>
        <taxon>Eukaryota</taxon>
        <taxon>Viridiplantae</taxon>
        <taxon>Streptophyta</taxon>
        <taxon>Embryophyta</taxon>
        <taxon>Tracheophyta</taxon>
        <taxon>Spermatophyta</taxon>
        <taxon>Magnoliopsida</taxon>
        <taxon>eudicotyledons</taxon>
        <taxon>Gunneridae</taxon>
        <taxon>Pentapetalae</taxon>
        <taxon>rosids</taxon>
        <taxon>malvids</taxon>
        <taxon>Brassicales</taxon>
        <taxon>Brassicaceae</taxon>
        <taxon>Camelineae</taxon>
        <taxon>Arabidopsis</taxon>
    </lineage>
</organism>
<gene>
    <name evidence="2 3" type="ordered locus">At1g34095</name>
</gene>
<dbReference type="ExpressionAtlas" id="F4HT43">
    <property type="expression patterns" value="baseline and differential"/>
</dbReference>
<reference evidence="3 4" key="1">
    <citation type="journal article" date="2000" name="Nature">
        <title>Sequence and analysis of chromosome 1 of the plant Arabidopsis thaliana.</title>
        <authorList>
            <person name="Theologis A."/>
            <person name="Ecker J.R."/>
            <person name="Palm C.J."/>
            <person name="Federspiel N.A."/>
            <person name="Kaul S."/>
            <person name="White O."/>
            <person name="Alonso J."/>
            <person name="Altafi H."/>
            <person name="Araujo R."/>
            <person name="Bowman C.L."/>
            <person name="Brooks S.Y."/>
            <person name="Buehler E."/>
            <person name="Chan A."/>
            <person name="Chao Q."/>
            <person name="Chen H."/>
            <person name="Cheuk R.F."/>
            <person name="Chin C.W."/>
            <person name="Chung M.K."/>
            <person name="Conn L."/>
            <person name="Conway A.B."/>
            <person name="Conway A.R."/>
            <person name="Creasy T.H."/>
            <person name="Dewar K."/>
            <person name="Dunn P."/>
            <person name="Etgu P."/>
            <person name="Feldblyum T.V."/>
            <person name="Feng J."/>
            <person name="Fong B."/>
            <person name="Fujii C.Y."/>
            <person name="Gill J.E."/>
            <person name="Goldsmith A.D."/>
            <person name="Haas B."/>
            <person name="Hansen N.F."/>
            <person name="Hughes B."/>
            <person name="Huizar L."/>
            <person name="Hunter J.L."/>
            <person name="Jenkins J."/>
            <person name="Johnson-Hopson C."/>
            <person name="Khan S."/>
            <person name="Khaykin E."/>
            <person name="Kim C.J."/>
            <person name="Koo H.L."/>
            <person name="Kremenetskaia I."/>
            <person name="Kurtz D.B."/>
            <person name="Kwan A."/>
            <person name="Lam B."/>
            <person name="Langin-Hooper S."/>
            <person name="Lee A."/>
            <person name="Lee J.M."/>
            <person name="Lenz C.A."/>
            <person name="Li J.H."/>
            <person name="Li Y."/>
            <person name="Lin X."/>
            <person name="Liu S.X."/>
            <person name="Liu Z.A."/>
            <person name="Luros J.S."/>
            <person name="Maiti R."/>
            <person name="Marziali A."/>
            <person name="Militscher J."/>
            <person name="Miranda M."/>
            <person name="Nguyen M."/>
            <person name="Nierman W.C."/>
            <person name="Osborne B.I."/>
            <person name="Pai G."/>
            <person name="Peterson J."/>
            <person name="Pham P.K."/>
            <person name="Rizzo M."/>
            <person name="Rooney T."/>
            <person name="Rowley D."/>
            <person name="Sakano H."/>
            <person name="Salzberg S.L."/>
            <person name="Schwartz J.R."/>
            <person name="Shinn P."/>
            <person name="Southwick A.M."/>
            <person name="Sun H."/>
            <person name="Tallon L.J."/>
            <person name="Tambunga G."/>
            <person name="Toriumi M.J."/>
            <person name="Town C.D."/>
            <person name="Utterback T."/>
            <person name="Van Aken S."/>
            <person name="Vaysberg M."/>
            <person name="Vysotskaia V.S."/>
            <person name="Walker M."/>
            <person name="Wu D."/>
            <person name="Yu G."/>
            <person name="Fraser C.M."/>
            <person name="Venter J.C."/>
            <person name="Davis R.W."/>
        </authorList>
    </citation>
    <scope>NUCLEOTIDE SEQUENCE [LARGE SCALE GENOMIC DNA]</scope>
    <source>
        <strain evidence="4">cv. Columbia</strain>
    </source>
</reference>
<dbReference type="Proteomes" id="UP000006548">
    <property type="component" value="Chromosome 1"/>
</dbReference>
<evidence type="ECO:0000313" key="4">
    <source>
        <dbReference type="Proteomes" id="UP000006548"/>
    </source>
</evidence>
<dbReference type="Araport" id="AT1G34095"/>
<dbReference type="EMBL" id="CP002684">
    <property type="protein sequence ID" value="AEE31670.1"/>
    <property type="molecule type" value="Genomic_DNA"/>
</dbReference>
<feature type="compositionally biased region" description="Acidic residues" evidence="1">
    <location>
        <begin position="1"/>
        <end position="11"/>
    </location>
</feature>
<dbReference type="HOGENOM" id="CLU_1350543_0_0_1"/>
<dbReference type="eggNOG" id="KOG0017">
    <property type="taxonomic scope" value="Eukaryota"/>
</dbReference>
<feature type="region of interest" description="Disordered" evidence="1">
    <location>
        <begin position="1"/>
        <end position="45"/>
    </location>
</feature>
<proteinExistence type="predicted"/>
<dbReference type="PaxDb" id="3702-AT1G34095.1"/>
<feature type="compositionally biased region" description="Polar residues" evidence="1">
    <location>
        <begin position="22"/>
        <end position="32"/>
    </location>
</feature>
<dbReference type="TAIR" id="AT1G34095"/>